<proteinExistence type="predicted"/>
<gene>
    <name evidence="1" type="ORF">SAMN03080598_02657</name>
</gene>
<keyword evidence="2" id="KW-1185">Reference proteome</keyword>
<dbReference type="EMBL" id="FNVR01000015">
    <property type="protein sequence ID" value="SEG14841.1"/>
    <property type="molecule type" value="Genomic_DNA"/>
</dbReference>
<sequence>MLEYFAVHFFFIHLIKLLKQTFMNKRLKNFGGIILLGATLSACIPDQNEDFPELSRDKGVEVVGKTLSFADFESYENAIQDPKEILSLDFYFIAKLTKTESTSSNARIFSDEESKALKEYQGSLIF</sequence>
<protein>
    <submittedName>
        <fullName evidence="1">Uncharacterized protein</fullName>
    </submittedName>
</protein>
<evidence type="ECO:0000313" key="1">
    <source>
        <dbReference type="EMBL" id="SEG14841.1"/>
    </source>
</evidence>
<dbReference type="AlphaFoldDB" id="A0A1H5XSZ7"/>
<dbReference type="Proteomes" id="UP000236736">
    <property type="component" value="Unassembled WGS sequence"/>
</dbReference>
<dbReference type="STRING" id="1120964.GCA_001313265_05443"/>
<organism evidence="1 2">
    <name type="scientific">Algoriphagus boritolerans DSM 17298 = JCM 18970</name>
    <dbReference type="NCBI Taxonomy" id="1120964"/>
    <lineage>
        <taxon>Bacteria</taxon>
        <taxon>Pseudomonadati</taxon>
        <taxon>Bacteroidota</taxon>
        <taxon>Cytophagia</taxon>
        <taxon>Cytophagales</taxon>
        <taxon>Cyclobacteriaceae</taxon>
        <taxon>Algoriphagus</taxon>
    </lineage>
</organism>
<reference evidence="2" key="1">
    <citation type="submission" date="2016-10" db="EMBL/GenBank/DDBJ databases">
        <authorList>
            <person name="Varghese N."/>
            <person name="Submissions S."/>
        </authorList>
    </citation>
    <scope>NUCLEOTIDE SEQUENCE [LARGE SCALE GENOMIC DNA]</scope>
    <source>
        <strain evidence="2">DSM 17298</strain>
    </source>
</reference>
<accession>A0A1H5XSZ7</accession>
<name>A0A1H5XSZ7_9BACT</name>
<evidence type="ECO:0000313" key="2">
    <source>
        <dbReference type="Proteomes" id="UP000236736"/>
    </source>
</evidence>